<dbReference type="GO" id="GO:0006508">
    <property type="term" value="P:proteolysis"/>
    <property type="evidence" value="ECO:0007669"/>
    <property type="project" value="UniProtKB-KW"/>
</dbReference>
<protein>
    <recommendedName>
        <fullName evidence="10">peptidoglycan glycosyltransferase</fullName>
        <ecNumber evidence="10">2.4.99.28</ecNumber>
    </recommendedName>
</protein>
<evidence type="ECO:0000256" key="3">
    <source>
        <dbReference type="ARBA" id="ARBA00007739"/>
    </source>
</evidence>
<evidence type="ECO:0000313" key="15">
    <source>
        <dbReference type="EMBL" id="GAD79763.1"/>
    </source>
</evidence>
<evidence type="ECO:0000259" key="14">
    <source>
        <dbReference type="Pfam" id="PF00912"/>
    </source>
</evidence>
<keyword evidence="9" id="KW-0511">Multifunctional enzyme</keyword>
<dbReference type="SUPFAM" id="SSF53955">
    <property type="entry name" value="Lysozyme-like"/>
    <property type="match status" value="1"/>
</dbReference>
<dbReference type="PANTHER" id="PTHR32282:SF15">
    <property type="entry name" value="PENICILLIN-BINDING PROTEIN 1C"/>
    <property type="match status" value="1"/>
</dbReference>
<comment type="similarity">
    <text evidence="3">In the N-terminal section; belongs to the glycosyltransferase 51 family.</text>
</comment>
<dbReference type="AlphaFoldDB" id="U3CNR1"/>
<feature type="region of interest" description="Disordered" evidence="12">
    <location>
        <begin position="289"/>
        <end position="308"/>
    </location>
</feature>
<dbReference type="InterPro" id="IPR012338">
    <property type="entry name" value="Beta-lactam/transpept-like"/>
</dbReference>
<dbReference type="GO" id="GO:0009252">
    <property type="term" value="P:peptidoglycan biosynthetic process"/>
    <property type="evidence" value="ECO:0007669"/>
    <property type="project" value="UniProtKB-UniPathway"/>
</dbReference>
<dbReference type="Pfam" id="PF00912">
    <property type="entry name" value="Transgly"/>
    <property type="match status" value="1"/>
</dbReference>
<dbReference type="Pfam" id="PF00905">
    <property type="entry name" value="Transpeptidase"/>
    <property type="match status" value="1"/>
</dbReference>
<dbReference type="UniPathway" id="UPA00219"/>
<evidence type="ECO:0000256" key="9">
    <source>
        <dbReference type="ARBA" id="ARBA00023268"/>
    </source>
</evidence>
<keyword evidence="5" id="KW-0645">Protease</keyword>
<evidence type="ECO:0000256" key="4">
    <source>
        <dbReference type="ARBA" id="ARBA00022645"/>
    </source>
</evidence>
<sequence>MSTPVKRWVATVALAIVALIIGLALAWKVLNWAFPLPSATPKSVAFNVLSAEGDTLRQFADDTGTFRIPVTVGEVSPLYLKSLLAYEDSRFYSHIGVDIPALFRALYQRIRYGKIVSGGSTLTMQVARIIYPIDRSYGGKLIQILRALQLEAHYSKQQILNLYLTHVPMGGNIEGVEAASQRYFGKSSKNLNISEAALLTVIPQRPSVYRPDRHPKNAQRARNKVLRRLIANDMLSEQEYQLLSKEAVVAGREPIKRKVPLLARELRKHQLAHFKQINDNLIQGHTPKAIQGQAPNSSSAEAFKAANSQQEIQGHTPNLIQGQALNSSSAEAFKAANSQQEIQGHTPHLIQGQALNSSSAEAFKAANSQQGIQGHTPHLIQGQALNSSSVKTFIKSELQQNVDAIVKQRFTALSNDLSVAVMVVENKTGAVLAYKGSLDMDNARSYGHVDMTKAIRSPGSTLKPFVYAQAMEQGLIHSQSLLMDIPMQFGTYKPQNFDKHFQGRVSATEALQRSKNLSAVYLLNEIQVPKFVKRMQILGSSLRLPDMNLTVVLGGGGSTLRELVMYYTALSRQGVAIKPRLGQFDKIEQAQLITPESAWITRTILQDIRSPDRPRAKFGRKIGWKTGTSFGFRDAWAIGTSNDYTVGVWMGRPDGSPYVGQTGATMAAPILFDVFDLLPKDVTVVEKPKAVEQVSICWPSGLAAEMVSKANCQQKRLAWTIDGVTPRTLRRDKRLSVANNWPQELLSWEKVHSKSKRFIDIIQPEDGSHIYPYAGQILSLKASSPDVRWYLDGNVSANQIDAHSLSGKHEIKACNNNTCSSVSITVH</sequence>
<dbReference type="eggNOG" id="COG4953">
    <property type="taxonomic scope" value="Bacteria"/>
</dbReference>
<dbReference type="EC" id="2.4.99.28" evidence="10"/>
<evidence type="ECO:0000256" key="7">
    <source>
        <dbReference type="ARBA" id="ARBA00022679"/>
    </source>
</evidence>
<evidence type="ECO:0000256" key="1">
    <source>
        <dbReference type="ARBA" id="ARBA00004752"/>
    </source>
</evidence>
<dbReference type="GO" id="GO:0008955">
    <property type="term" value="F:peptidoglycan glycosyltransferase activity"/>
    <property type="evidence" value="ECO:0007669"/>
    <property type="project" value="UniProtKB-EC"/>
</dbReference>
<dbReference type="GO" id="GO:0030288">
    <property type="term" value="C:outer membrane-bounded periplasmic space"/>
    <property type="evidence" value="ECO:0007669"/>
    <property type="project" value="TreeGrafter"/>
</dbReference>
<evidence type="ECO:0000256" key="11">
    <source>
        <dbReference type="ARBA" id="ARBA00049902"/>
    </source>
</evidence>
<evidence type="ECO:0000313" key="16">
    <source>
        <dbReference type="Proteomes" id="UP000016562"/>
    </source>
</evidence>
<keyword evidence="7" id="KW-0808">Transferase</keyword>
<dbReference type="InterPro" id="IPR036950">
    <property type="entry name" value="PBP_transglycosylase"/>
</dbReference>
<evidence type="ECO:0000256" key="6">
    <source>
        <dbReference type="ARBA" id="ARBA00022676"/>
    </source>
</evidence>
<evidence type="ECO:0000256" key="5">
    <source>
        <dbReference type="ARBA" id="ARBA00022670"/>
    </source>
</evidence>
<accession>U3CNR1</accession>
<dbReference type="RefSeq" id="WP_021713472.1">
    <property type="nucleotide sequence ID" value="NZ_BATM01000020.1"/>
</dbReference>
<evidence type="ECO:0000256" key="8">
    <source>
        <dbReference type="ARBA" id="ARBA00022801"/>
    </source>
</evidence>
<comment type="similarity">
    <text evidence="2">In the C-terminal section; belongs to the transpeptidase family.</text>
</comment>
<dbReference type="Gene3D" id="1.10.3810.10">
    <property type="entry name" value="Biosynthetic peptidoglycan transglycosylase-like"/>
    <property type="match status" value="1"/>
</dbReference>
<feature type="domain" description="Glycosyl transferase family 51" evidence="14">
    <location>
        <begin position="63"/>
        <end position="229"/>
    </location>
</feature>
<name>U3CNR1_9VIBR</name>
<gene>
    <name evidence="15" type="ORF">VEZ01S_20_00350</name>
</gene>
<dbReference type="SUPFAM" id="SSF56601">
    <property type="entry name" value="beta-lactamase/transpeptidase-like"/>
    <property type="match status" value="1"/>
</dbReference>
<comment type="caution">
    <text evidence="15">The sequence shown here is derived from an EMBL/GenBank/DDBJ whole genome shotgun (WGS) entry which is preliminary data.</text>
</comment>
<dbReference type="GO" id="GO:0008658">
    <property type="term" value="F:penicillin binding"/>
    <property type="evidence" value="ECO:0007669"/>
    <property type="project" value="InterPro"/>
</dbReference>
<comment type="pathway">
    <text evidence="1">Cell wall biogenesis; peptidoglycan biosynthesis.</text>
</comment>
<dbReference type="PANTHER" id="PTHR32282">
    <property type="entry name" value="BINDING PROTEIN TRANSPEPTIDASE, PUTATIVE-RELATED"/>
    <property type="match status" value="1"/>
</dbReference>
<dbReference type="InterPro" id="IPR050396">
    <property type="entry name" value="Glycosyltr_51/Transpeptidase"/>
</dbReference>
<evidence type="ECO:0000256" key="2">
    <source>
        <dbReference type="ARBA" id="ARBA00007090"/>
    </source>
</evidence>
<keyword evidence="16" id="KW-1185">Reference proteome</keyword>
<evidence type="ECO:0000259" key="13">
    <source>
        <dbReference type="Pfam" id="PF00905"/>
    </source>
</evidence>
<dbReference type="EMBL" id="BATM01000020">
    <property type="protein sequence ID" value="GAD79763.1"/>
    <property type="molecule type" value="Genomic_DNA"/>
</dbReference>
<organism evidence="15 16">
    <name type="scientific">Vibrio ezurae NBRC 102218</name>
    <dbReference type="NCBI Taxonomy" id="1219080"/>
    <lineage>
        <taxon>Bacteria</taxon>
        <taxon>Pseudomonadati</taxon>
        <taxon>Pseudomonadota</taxon>
        <taxon>Gammaproteobacteria</taxon>
        <taxon>Vibrionales</taxon>
        <taxon>Vibrionaceae</taxon>
        <taxon>Vibrio</taxon>
    </lineage>
</organism>
<feature type="compositionally biased region" description="Polar residues" evidence="12">
    <location>
        <begin position="293"/>
        <end position="308"/>
    </location>
</feature>
<dbReference type="InterPro" id="IPR001264">
    <property type="entry name" value="Glyco_trans_51"/>
</dbReference>
<dbReference type="STRING" id="1219080.VEZ01S_20_00350"/>
<comment type="catalytic activity">
    <reaction evidence="11">
        <text>[GlcNAc-(1-&gt;4)-Mur2Ac(oyl-L-Ala-gamma-D-Glu-L-Lys-D-Ala-D-Ala)](n)-di-trans,octa-cis-undecaprenyl diphosphate + beta-D-GlcNAc-(1-&gt;4)-Mur2Ac(oyl-L-Ala-gamma-D-Glu-L-Lys-D-Ala-D-Ala)-di-trans,octa-cis-undecaprenyl diphosphate = [GlcNAc-(1-&gt;4)-Mur2Ac(oyl-L-Ala-gamma-D-Glu-L-Lys-D-Ala-D-Ala)](n+1)-di-trans,octa-cis-undecaprenyl diphosphate + di-trans,octa-cis-undecaprenyl diphosphate + H(+)</text>
        <dbReference type="Rhea" id="RHEA:23708"/>
        <dbReference type="Rhea" id="RHEA-COMP:9602"/>
        <dbReference type="Rhea" id="RHEA-COMP:9603"/>
        <dbReference type="ChEBI" id="CHEBI:15378"/>
        <dbReference type="ChEBI" id="CHEBI:58405"/>
        <dbReference type="ChEBI" id="CHEBI:60033"/>
        <dbReference type="ChEBI" id="CHEBI:78435"/>
        <dbReference type="EC" id="2.4.99.28"/>
    </reaction>
</comment>
<dbReference type="Gene3D" id="3.40.710.10">
    <property type="entry name" value="DD-peptidase/beta-lactamase superfamily"/>
    <property type="match status" value="1"/>
</dbReference>
<dbReference type="InterPro" id="IPR001460">
    <property type="entry name" value="PCN-bd_Tpept"/>
</dbReference>
<dbReference type="InterPro" id="IPR023346">
    <property type="entry name" value="Lysozyme-like_dom_sf"/>
</dbReference>
<dbReference type="Proteomes" id="UP000016562">
    <property type="component" value="Unassembled WGS sequence"/>
</dbReference>
<keyword evidence="4" id="KW-0121">Carboxypeptidase</keyword>
<evidence type="ECO:0000256" key="10">
    <source>
        <dbReference type="ARBA" id="ARBA00044770"/>
    </source>
</evidence>
<proteinExistence type="inferred from homology"/>
<keyword evidence="8" id="KW-0378">Hydrolase</keyword>
<keyword evidence="6" id="KW-0328">Glycosyltransferase</keyword>
<evidence type="ECO:0000256" key="12">
    <source>
        <dbReference type="SAM" id="MobiDB-lite"/>
    </source>
</evidence>
<dbReference type="GO" id="GO:0004180">
    <property type="term" value="F:carboxypeptidase activity"/>
    <property type="evidence" value="ECO:0007669"/>
    <property type="project" value="UniProtKB-KW"/>
</dbReference>
<reference evidence="15 16" key="1">
    <citation type="submission" date="2013-09" db="EMBL/GenBank/DDBJ databases">
        <title>Whole genome shotgun sequence of Vibrio ezurae NBRC 102218.</title>
        <authorList>
            <person name="Yoshida I."/>
            <person name="Hosoyama A."/>
            <person name="Numata M."/>
            <person name="Hashimoto M."/>
            <person name="Hosoyama Y."/>
            <person name="Tsuchikane K."/>
            <person name="Noguchi M."/>
            <person name="Hirakata S."/>
            <person name="Ichikawa N."/>
            <person name="Ohji S."/>
            <person name="Yamazoe A."/>
            <person name="Fujita N."/>
        </authorList>
    </citation>
    <scope>NUCLEOTIDE SEQUENCE [LARGE SCALE GENOMIC DNA]</scope>
    <source>
        <strain evidence="15 16">NBRC 102218</strain>
    </source>
</reference>
<dbReference type="OrthoDB" id="9766909at2"/>
<feature type="domain" description="Penicillin-binding protein transpeptidase" evidence="13">
    <location>
        <begin position="420"/>
        <end position="635"/>
    </location>
</feature>